<evidence type="ECO:0000313" key="1">
    <source>
        <dbReference type="EMBL" id="RCW29823.1"/>
    </source>
</evidence>
<comment type="caution">
    <text evidence="1">The sequence shown here is derived from an EMBL/GenBank/DDBJ whole genome shotgun (WGS) entry which is preliminary data.</text>
</comment>
<evidence type="ECO:0000313" key="2">
    <source>
        <dbReference type="Proteomes" id="UP000252733"/>
    </source>
</evidence>
<gene>
    <name evidence="1" type="ORF">DFO77_12516</name>
</gene>
<name>A0A368UMA9_9BACT</name>
<organism evidence="1 2">
    <name type="scientific">Marinilabilia salmonicolor</name>
    <dbReference type="NCBI Taxonomy" id="989"/>
    <lineage>
        <taxon>Bacteria</taxon>
        <taxon>Pseudomonadati</taxon>
        <taxon>Bacteroidota</taxon>
        <taxon>Bacteroidia</taxon>
        <taxon>Marinilabiliales</taxon>
        <taxon>Marinilabiliaceae</taxon>
        <taxon>Marinilabilia</taxon>
    </lineage>
</organism>
<keyword evidence="2" id="KW-1185">Reference proteome</keyword>
<sequence length="30" mass="3528">MAGNVLNSYYSKGFSYKLQAKDIKWVVFNR</sequence>
<reference evidence="1 2" key="1">
    <citation type="submission" date="2018-07" db="EMBL/GenBank/DDBJ databases">
        <title>Freshwater and sediment microbial communities from various areas in North America, analyzing microbe dynamics in response to fracking.</title>
        <authorList>
            <person name="Lamendella R."/>
        </authorList>
    </citation>
    <scope>NUCLEOTIDE SEQUENCE [LARGE SCALE GENOMIC DNA]</scope>
    <source>
        <strain evidence="1 2">160A</strain>
    </source>
</reference>
<protein>
    <submittedName>
        <fullName evidence="1">Uncharacterized protein</fullName>
    </submittedName>
</protein>
<dbReference type="AlphaFoldDB" id="A0A368UMA9"/>
<dbReference type="Proteomes" id="UP000252733">
    <property type="component" value="Unassembled WGS sequence"/>
</dbReference>
<proteinExistence type="predicted"/>
<accession>A0A368UMA9</accession>
<dbReference type="EMBL" id="QPIZ01000025">
    <property type="protein sequence ID" value="RCW29823.1"/>
    <property type="molecule type" value="Genomic_DNA"/>
</dbReference>